<dbReference type="EMBL" id="JADJNC010000004">
    <property type="protein sequence ID" value="MBK7422201.1"/>
    <property type="molecule type" value="Genomic_DNA"/>
</dbReference>
<proteinExistence type="predicted"/>
<name>A0A9D7FHU7_9RHOO</name>
<evidence type="ECO:0008006" key="4">
    <source>
        <dbReference type="Google" id="ProtNLM"/>
    </source>
</evidence>
<reference evidence="2" key="1">
    <citation type="submission" date="2020-10" db="EMBL/GenBank/DDBJ databases">
        <title>Connecting structure to function with the recovery of over 1000 high-quality activated sludge metagenome-assembled genomes encoding full-length rRNA genes using long-read sequencing.</title>
        <authorList>
            <person name="Singleton C.M."/>
            <person name="Petriglieri F."/>
            <person name="Kristensen J.M."/>
            <person name="Kirkegaard R.H."/>
            <person name="Michaelsen T.Y."/>
            <person name="Andersen M.H."/>
            <person name="Karst S.M."/>
            <person name="Dueholm M.S."/>
            <person name="Nielsen P.H."/>
            <person name="Albertsen M."/>
        </authorList>
    </citation>
    <scope>NUCLEOTIDE SEQUENCE</scope>
    <source>
        <strain evidence="2">EsbW_18-Q3-R4-48_MAXAC.044</strain>
    </source>
</reference>
<gene>
    <name evidence="2" type="ORF">IPJ48_03375</name>
</gene>
<evidence type="ECO:0000313" key="3">
    <source>
        <dbReference type="Proteomes" id="UP000886602"/>
    </source>
</evidence>
<keyword evidence="1" id="KW-1133">Transmembrane helix</keyword>
<evidence type="ECO:0000313" key="2">
    <source>
        <dbReference type="EMBL" id="MBK7422201.1"/>
    </source>
</evidence>
<organism evidence="2 3">
    <name type="scientific">Candidatus Propionivibrio dominans</name>
    <dbReference type="NCBI Taxonomy" id="2954373"/>
    <lineage>
        <taxon>Bacteria</taxon>
        <taxon>Pseudomonadati</taxon>
        <taxon>Pseudomonadota</taxon>
        <taxon>Betaproteobacteria</taxon>
        <taxon>Rhodocyclales</taxon>
        <taxon>Rhodocyclaceae</taxon>
        <taxon>Propionivibrio</taxon>
    </lineage>
</organism>
<keyword evidence="1" id="KW-0812">Transmembrane</keyword>
<dbReference type="Proteomes" id="UP000886602">
    <property type="component" value="Unassembled WGS sequence"/>
</dbReference>
<keyword evidence="1" id="KW-0472">Membrane</keyword>
<feature type="transmembrane region" description="Helical" evidence="1">
    <location>
        <begin position="12"/>
        <end position="30"/>
    </location>
</feature>
<comment type="caution">
    <text evidence="2">The sequence shown here is derived from an EMBL/GenBank/DDBJ whole genome shotgun (WGS) entry which is preliminary data.</text>
</comment>
<accession>A0A9D7FHU7</accession>
<protein>
    <recommendedName>
        <fullName evidence="4">Transmembrane protein</fullName>
    </recommendedName>
</protein>
<dbReference type="AlphaFoldDB" id="A0A9D7FHU7"/>
<evidence type="ECO:0000256" key="1">
    <source>
        <dbReference type="SAM" id="Phobius"/>
    </source>
</evidence>
<sequence>MQPTYSSSRILQPVRPWFILISLVAALVFNFLPTSAWPWMPDWVALLIIFWSIRERP</sequence>